<dbReference type="PANTHER" id="PTHR46601:SF1">
    <property type="entry name" value="ADF-H DOMAIN-CONTAINING PROTEIN"/>
    <property type="match status" value="1"/>
</dbReference>
<reference evidence="1 2" key="1">
    <citation type="submission" date="2016-03" db="EMBL/GenBank/DDBJ databases">
        <title>Cyphomyrmex costatus WGS genome.</title>
        <authorList>
            <person name="Nygaard S."/>
            <person name="Hu H."/>
            <person name="Boomsma J."/>
            <person name="Zhang G."/>
        </authorList>
    </citation>
    <scope>NUCLEOTIDE SEQUENCE [LARGE SCALE GENOMIC DNA]</scope>
    <source>
        <strain evidence="1">MS0001</strain>
        <tissue evidence="1">Whole body</tissue>
    </source>
</reference>
<accession>A0A151K1U2</accession>
<evidence type="ECO:0000313" key="2">
    <source>
        <dbReference type="Proteomes" id="UP000078542"/>
    </source>
</evidence>
<dbReference type="AlphaFoldDB" id="A0A151K1U2"/>
<gene>
    <name evidence="1" type="ORF">ALC62_00122</name>
</gene>
<protein>
    <submittedName>
        <fullName evidence="1">Uncharacterized protein</fullName>
    </submittedName>
</protein>
<evidence type="ECO:0000313" key="1">
    <source>
        <dbReference type="EMBL" id="KYN50094.1"/>
    </source>
</evidence>
<organism evidence="1 2">
    <name type="scientific">Cyphomyrmex costatus</name>
    <dbReference type="NCBI Taxonomy" id="456900"/>
    <lineage>
        <taxon>Eukaryota</taxon>
        <taxon>Metazoa</taxon>
        <taxon>Ecdysozoa</taxon>
        <taxon>Arthropoda</taxon>
        <taxon>Hexapoda</taxon>
        <taxon>Insecta</taxon>
        <taxon>Pterygota</taxon>
        <taxon>Neoptera</taxon>
        <taxon>Endopterygota</taxon>
        <taxon>Hymenoptera</taxon>
        <taxon>Apocrita</taxon>
        <taxon>Aculeata</taxon>
        <taxon>Formicoidea</taxon>
        <taxon>Formicidae</taxon>
        <taxon>Myrmicinae</taxon>
        <taxon>Cyphomyrmex</taxon>
    </lineage>
</organism>
<dbReference type="Proteomes" id="UP000078542">
    <property type="component" value="Unassembled WGS sequence"/>
</dbReference>
<dbReference type="PANTHER" id="PTHR46601">
    <property type="entry name" value="ULP_PROTEASE DOMAIN-CONTAINING PROTEIN"/>
    <property type="match status" value="1"/>
</dbReference>
<sequence length="483" mass="54712">MIQVAKTTATENGILEGPNPKSHPALQENVANAIVTFYQSDEFSRVMPGQKDYVSVKVDGTRHHIQKRLVLNNLKELYNEFKERNPELLCSFSKFAALRPKQCILAGASGTHSVCVCCIHENVKLLIDGVNFKRLTADFLEPIKTYHECLNKIICNPPSTDCYMGTCPACPGTNDLIQQLQTIFDGNYIDTITYKQWTHVDRTTLQTVVSTVDEFLQVLADGLNKLLRHSYIVKKQNEFLNSKKENLKSNECIAIVDFSENYSFVVQNAIQGIHWNNDQATVHPTAIYYKNEQNELKMKSLVSISECLKHDTIAVHLFQSKIVEFIKQNLPKITKIIYFSDGASAQYKNRKNFINLSHHKADFGIAAEWHFFPTSHGKGPSDGIGGTLKRLAARASLQRIDNPIQTPTELFLWATKALPNIHCNYFTIDQYNQDEAKLTPRFQLAKTVKGTLQYHCVIPATLSTLHVKPFSNFEKATVIKIMK</sequence>
<proteinExistence type="predicted"/>
<name>A0A151K1U2_9HYME</name>
<keyword evidence="2" id="KW-1185">Reference proteome</keyword>
<dbReference type="EMBL" id="LKEX01009480">
    <property type="protein sequence ID" value="KYN50094.1"/>
    <property type="molecule type" value="Genomic_DNA"/>
</dbReference>
<comment type="caution">
    <text evidence="1">The sequence shown here is derived from an EMBL/GenBank/DDBJ whole genome shotgun (WGS) entry which is preliminary data.</text>
</comment>